<evidence type="ECO:0000256" key="4">
    <source>
        <dbReference type="ARBA" id="ARBA00023136"/>
    </source>
</evidence>
<feature type="transmembrane region" description="Helical" evidence="6">
    <location>
        <begin position="260"/>
        <end position="277"/>
    </location>
</feature>
<dbReference type="GO" id="GO:0016020">
    <property type="term" value="C:membrane"/>
    <property type="evidence" value="ECO:0007669"/>
    <property type="project" value="UniProtKB-SubCell"/>
</dbReference>
<feature type="transmembrane region" description="Helical" evidence="6">
    <location>
        <begin position="12"/>
        <end position="36"/>
    </location>
</feature>
<keyword evidence="3 6" id="KW-1133">Transmembrane helix</keyword>
<feature type="transmembrane region" description="Helical" evidence="6">
    <location>
        <begin position="120"/>
        <end position="144"/>
    </location>
</feature>
<keyword evidence="4 6" id="KW-0472">Membrane</keyword>
<evidence type="ECO:0000256" key="6">
    <source>
        <dbReference type="SAM" id="Phobius"/>
    </source>
</evidence>
<evidence type="ECO:0000313" key="7">
    <source>
        <dbReference type="EMBL" id="OQR89085.1"/>
    </source>
</evidence>
<reference evidence="7 8" key="1">
    <citation type="journal article" date="2014" name="Genome Biol. Evol.">
        <title>The secreted proteins of Achlya hypogyna and Thraustotheca clavata identify the ancestral oomycete secretome and reveal gene acquisitions by horizontal gene transfer.</title>
        <authorList>
            <person name="Misner I."/>
            <person name="Blouin N."/>
            <person name="Leonard G."/>
            <person name="Richards T.A."/>
            <person name="Lane C.E."/>
        </authorList>
    </citation>
    <scope>NUCLEOTIDE SEQUENCE [LARGE SCALE GENOMIC DNA]</scope>
    <source>
        <strain evidence="7 8">ATCC 48635</strain>
    </source>
</reference>
<feature type="transmembrane region" description="Helical" evidence="6">
    <location>
        <begin position="283"/>
        <end position="306"/>
    </location>
</feature>
<dbReference type="EMBL" id="JNBR01000942">
    <property type="protein sequence ID" value="OQR89085.1"/>
    <property type="molecule type" value="Genomic_DNA"/>
</dbReference>
<feature type="transmembrane region" description="Helical" evidence="6">
    <location>
        <begin position="349"/>
        <end position="367"/>
    </location>
</feature>
<evidence type="ECO:0000256" key="3">
    <source>
        <dbReference type="ARBA" id="ARBA00022989"/>
    </source>
</evidence>
<dbReference type="STRING" id="1202772.A0A1V9YTK2"/>
<feature type="transmembrane region" description="Helical" evidence="6">
    <location>
        <begin position="165"/>
        <end position="183"/>
    </location>
</feature>
<dbReference type="AlphaFoldDB" id="A0A1V9YTK2"/>
<comment type="subcellular location">
    <subcellularLocation>
        <location evidence="1">Membrane</location>
        <topology evidence="1">Multi-pass membrane protein</topology>
    </subcellularLocation>
</comment>
<dbReference type="Gene3D" id="1.20.1740.10">
    <property type="entry name" value="Amino acid/polyamine transporter I"/>
    <property type="match status" value="1"/>
</dbReference>
<dbReference type="PANTHER" id="PTHR42770">
    <property type="entry name" value="AMINO ACID TRANSPORTER-RELATED"/>
    <property type="match status" value="1"/>
</dbReference>
<sequence>MSALPFAGGAYGLGRCTIGFTVGFLVACCEILEYIAHTSTAMLSLTSLLTHYNPALAIYAPILWFVLFILIIGIHIYGSTLFWRVNLAICILSLGLTIIWAGGSIPYLNFNDTLTADTLVIGGASGCMQAIPSATWLFVGLEALSTAGDDVADPRVTVPTGQRRAIYTLFITGFVSLIFVAGLPPGVDYLPNVGVTTSTGFMAMFGISDEHATLLAIPTSFGTTYGFVFAYTKLLTAVASSNLISPYFQMRFFQNQTPAISLVTGAVLAYLLCSMCFPATTNVPYNVCMLSATVAYSTQCYGYIYLKRNFGHLERKYTSPLGVPGAVFSMVVWLVIIVSIAFFQDDNGAAVVTFVALEVVLVLYYHYYAKHSQIFSEEERKILFVTHVAKFNNKKKSKHTSKSTLRTQNSGRRSGGTSSSHISDRLKSIVKAQGKYEVKQSRVAAVEE</sequence>
<gene>
    <name evidence="7" type="ORF">ACHHYP_06478</name>
</gene>
<evidence type="ECO:0000256" key="5">
    <source>
        <dbReference type="SAM" id="MobiDB-lite"/>
    </source>
</evidence>
<evidence type="ECO:0000313" key="8">
    <source>
        <dbReference type="Proteomes" id="UP000243579"/>
    </source>
</evidence>
<dbReference type="OrthoDB" id="78420at2759"/>
<feature type="transmembrane region" description="Helical" evidence="6">
    <location>
        <begin position="56"/>
        <end position="78"/>
    </location>
</feature>
<proteinExistence type="predicted"/>
<dbReference type="PANTHER" id="PTHR42770:SF7">
    <property type="entry name" value="MEMBRANE PROTEIN"/>
    <property type="match status" value="1"/>
</dbReference>
<feature type="transmembrane region" description="Helical" evidence="6">
    <location>
        <begin position="228"/>
        <end position="248"/>
    </location>
</feature>
<keyword evidence="2 6" id="KW-0812">Transmembrane</keyword>
<comment type="caution">
    <text evidence="7">The sequence shown here is derived from an EMBL/GenBank/DDBJ whole genome shotgun (WGS) entry which is preliminary data.</text>
</comment>
<feature type="transmembrane region" description="Helical" evidence="6">
    <location>
        <begin position="85"/>
        <end position="108"/>
    </location>
</feature>
<dbReference type="Proteomes" id="UP000243579">
    <property type="component" value="Unassembled WGS sequence"/>
</dbReference>
<feature type="region of interest" description="Disordered" evidence="5">
    <location>
        <begin position="395"/>
        <end position="424"/>
    </location>
</feature>
<dbReference type="PIRSF" id="PIRSF006060">
    <property type="entry name" value="AA_transporter"/>
    <property type="match status" value="1"/>
</dbReference>
<name>A0A1V9YTK2_ACHHY</name>
<evidence type="ECO:0000256" key="1">
    <source>
        <dbReference type="ARBA" id="ARBA00004141"/>
    </source>
</evidence>
<keyword evidence="8" id="KW-1185">Reference proteome</keyword>
<feature type="transmembrane region" description="Helical" evidence="6">
    <location>
        <begin position="318"/>
        <end position="343"/>
    </location>
</feature>
<organism evidence="7 8">
    <name type="scientific">Achlya hypogyna</name>
    <name type="common">Oomycete</name>
    <name type="synonym">Protoachlya hypogyna</name>
    <dbReference type="NCBI Taxonomy" id="1202772"/>
    <lineage>
        <taxon>Eukaryota</taxon>
        <taxon>Sar</taxon>
        <taxon>Stramenopiles</taxon>
        <taxon>Oomycota</taxon>
        <taxon>Saprolegniomycetes</taxon>
        <taxon>Saprolegniales</taxon>
        <taxon>Achlyaceae</taxon>
        <taxon>Achlya</taxon>
    </lineage>
</organism>
<feature type="compositionally biased region" description="Low complexity" evidence="5">
    <location>
        <begin position="410"/>
        <end position="421"/>
    </location>
</feature>
<dbReference type="InterPro" id="IPR050367">
    <property type="entry name" value="APC_superfamily"/>
</dbReference>
<protein>
    <submittedName>
        <fullName evidence="7">Amino Acid-Polyamine-Organocation (APC) Family</fullName>
    </submittedName>
</protein>
<accession>A0A1V9YTK2</accession>
<evidence type="ECO:0000256" key="2">
    <source>
        <dbReference type="ARBA" id="ARBA00022692"/>
    </source>
</evidence>